<evidence type="ECO:0000259" key="8">
    <source>
        <dbReference type="Pfam" id="PF00177"/>
    </source>
</evidence>
<dbReference type="PROSITE" id="PS00052">
    <property type="entry name" value="RIBOSOMAL_S7"/>
    <property type="match status" value="1"/>
</dbReference>
<keyword evidence="5 6" id="KW-0687">Ribonucleoprotein</keyword>
<dbReference type="InterPro" id="IPR005717">
    <property type="entry name" value="Ribosomal_uS7_bac/org-type"/>
</dbReference>
<accession>A0A0G0KDN2</accession>
<dbReference type="Pfam" id="PF00177">
    <property type="entry name" value="Ribosomal_S7"/>
    <property type="match status" value="1"/>
</dbReference>
<evidence type="ECO:0000256" key="6">
    <source>
        <dbReference type="HAMAP-Rule" id="MF_00480"/>
    </source>
</evidence>
<dbReference type="AlphaFoldDB" id="A0A0G0KDN2"/>
<dbReference type="Proteomes" id="UP000034471">
    <property type="component" value="Unassembled WGS sequence"/>
</dbReference>
<comment type="function">
    <text evidence="6">One of the primary rRNA binding proteins, it binds directly to 16S rRNA where it nucleates assembly of the head domain of the 30S subunit. Is located at the subunit interface close to the decoding center, probably blocks exit of the E-site tRNA.</text>
</comment>
<dbReference type="InterPro" id="IPR023798">
    <property type="entry name" value="Ribosomal_uS7_dom"/>
</dbReference>
<dbReference type="GO" id="GO:0015935">
    <property type="term" value="C:small ribosomal subunit"/>
    <property type="evidence" value="ECO:0007669"/>
    <property type="project" value="InterPro"/>
</dbReference>
<evidence type="ECO:0000256" key="1">
    <source>
        <dbReference type="ARBA" id="ARBA00007151"/>
    </source>
</evidence>
<evidence type="ECO:0000256" key="3">
    <source>
        <dbReference type="ARBA" id="ARBA00022884"/>
    </source>
</evidence>
<dbReference type="GO" id="GO:0003735">
    <property type="term" value="F:structural constituent of ribosome"/>
    <property type="evidence" value="ECO:0007669"/>
    <property type="project" value="InterPro"/>
</dbReference>
<dbReference type="HAMAP" id="MF_00480_B">
    <property type="entry name" value="Ribosomal_uS7_B"/>
    <property type="match status" value="1"/>
</dbReference>
<dbReference type="PANTHER" id="PTHR11205">
    <property type="entry name" value="RIBOSOMAL PROTEIN S7"/>
    <property type="match status" value="1"/>
</dbReference>
<evidence type="ECO:0000256" key="4">
    <source>
        <dbReference type="ARBA" id="ARBA00022980"/>
    </source>
</evidence>
<name>A0A0G0KDN2_9BACT</name>
<dbReference type="PIRSF" id="PIRSF002122">
    <property type="entry name" value="RPS7p_RPS7a_RPS5e_RPS7o"/>
    <property type="match status" value="1"/>
</dbReference>
<feature type="domain" description="Small ribosomal subunit protein uS7" evidence="8">
    <location>
        <begin position="3"/>
        <end position="150"/>
    </location>
</feature>
<dbReference type="InterPro" id="IPR020606">
    <property type="entry name" value="Ribosomal_uS7_CS"/>
</dbReference>
<evidence type="ECO:0000256" key="5">
    <source>
        <dbReference type="ARBA" id="ARBA00023274"/>
    </source>
</evidence>
<evidence type="ECO:0000256" key="2">
    <source>
        <dbReference type="ARBA" id="ARBA00022730"/>
    </source>
</evidence>
<comment type="subunit">
    <text evidence="6">Part of the 30S ribosomal subunit. Contacts proteins S9 and S11.</text>
</comment>
<dbReference type="NCBIfam" id="TIGR01029">
    <property type="entry name" value="rpsG_bact"/>
    <property type="match status" value="1"/>
</dbReference>
<dbReference type="Gene3D" id="1.10.455.10">
    <property type="entry name" value="Ribosomal protein S7 domain"/>
    <property type="match status" value="1"/>
</dbReference>
<protein>
    <recommendedName>
        <fullName evidence="6">Small ribosomal subunit protein uS7</fullName>
    </recommendedName>
</protein>
<dbReference type="GO" id="GO:0000049">
    <property type="term" value="F:tRNA binding"/>
    <property type="evidence" value="ECO:0007669"/>
    <property type="project" value="UniProtKB-UniRule"/>
</dbReference>
<reference evidence="9 10" key="1">
    <citation type="journal article" date="2015" name="Nature">
        <title>rRNA introns, odd ribosomes, and small enigmatic genomes across a large radiation of phyla.</title>
        <authorList>
            <person name="Brown C.T."/>
            <person name="Hug L.A."/>
            <person name="Thomas B.C."/>
            <person name="Sharon I."/>
            <person name="Castelle C.J."/>
            <person name="Singh A."/>
            <person name="Wilkins M.J."/>
            <person name="Williams K.H."/>
            <person name="Banfield J.F."/>
        </authorList>
    </citation>
    <scope>NUCLEOTIDE SEQUENCE [LARGE SCALE GENOMIC DNA]</scope>
</reference>
<dbReference type="CDD" id="cd14869">
    <property type="entry name" value="uS7_Bacteria"/>
    <property type="match status" value="1"/>
</dbReference>
<organism evidence="9 10">
    <name type="scientific">Candidatus Roizmanbacteria bacterium GW2011_GWA2_37_7</name>
    <dbReference type="NCBI Taxonomy" id="1618481"/>
    <lineage>
        <taxon>Bacteria</taxon>
        <taxon>Candidatus Roizmaniibacteriota</taxon>
    </lineage>
</organism>
<dbReference type="GO" id="GO:0006412">
    <property type="term" value="P:translation"/>
    <property type="evidence" value="ECO:0007669"/>
    <property type="project" value="UniProtKB-UniRule"/>
</dbReference>
<keyword evidence="3 6" id="KW-0694">RNA-binding</keyword>
<dbReference type="EMBL" id="LBTJ01000005">
    <property type="protein sequence ID" value="KKQ38696.1"/>
    <property type="molecule type" value="Genomic_DNA"/>
</dbReference>
<comment type="caution">
    <text evidence="9">The sequence shown here is derived from an EMBL/GenBank/DDBJ whole genome shotgun (WGS) entry which is preliminary data.</text>
</comment>
<proteinExistence type="inferred from homology"/>
<evidence type="ECO:0000256" key="7">
    <source>
        <dbReference type="RuleBase" id="RU003619"/>
    </source>
</evidence>
<keyword evidence="4 6" id="KW-0689">Ribosomal protein</keyword>
<comment type="similarity">
    <text evidence="1 6 7">Belongs to the universal ribosomal protein uS7 family.</text>
</comment>
<sequence length="157" mass="18048">MPRRQYKHRKAHIDPVYDSYEVSKLISYVMKDGKRSVAEQIVYSTLTSLQDEDNDPLVTLSKAVSNVTPEKEVRPRRLGGASYLVPTDLRENRKIYLALNWIIEAAQARSNKEFHSFDVKLAAEIKEAAKRQGAAFAKRQQTEKLASQNRAFSHLKW</sequence>
<dbReference type="STRING" id="1618481.US54_C0005G0009"/>
<keyword evidence="2 6" id="KW-0699">rRNA-binding</keyword>
<dbReference type="InterPro" id="IPR000235">
    <property type="entry name" value="Ribosomal_uS7"/>
</dbReference>
<dbReference type="InterPro" id="IPR036823">
    <property type="entry name" value="Ribosomal_uS7_dom_sf"/>
</dbReference>
<evidence type="ECO:0000313" key="9">
    <source>
        <dbReference type="EMBL" id="KKQ38696.1"/>
    </source>
</evidence>
<gene>
    <name evidence="6" type="primary">rpsG</name>
    <name evidence="9" type="ORF">US54_C0005G0009</name>
</gene>
<dbReference type="SUPFAM" id="SSF47973">
    <property type="entry name" value="Ribosomal protein S7"/>
    <property type="match status" value="1"/>
</dbReference>
<keyword evidence="6" id="KW-0820">tRNA-binding</keyword>
<dbReference type="GO" id="GO:0019843">
    <property type="term" value="F:rRNA binding"/>
    <property type="evidence" value="ECO:0007669"/>
    <property type="project" value="UniProtKB-UniRule"/>
</dbReference>
<evidence type="ECO:0000313" key="10">
    <source>
        <dbReference type="Proteomes" id="UP000034471"/>
    </source>
</evidence>